<dbReference type="Proteomes" id="UP001165089">
    <property type="component" value="Unassembled WGS sequence"/>
</dbReference>
<sequence>MSGLVSLPAVDAATLGQGAERVPPASDKTKEAAQQFEGLLMGLLFQAMRKTVQSSGLLGDSGHSRSTYEYLMDQAVANKAAASGKGWGLAERLEEAWSRGKETKPPVQG</sequence>
<dbReference type="InterPro" id="IPR019301">
    <property type="entry name" value="Flagellar_prot_FlgJ_N"/>
</dbReference>
<protein>
    <recommendedName>
        <fullName evidence="1">Flagellar protein FlgJ N-terminal domain-containing protein</fullName>
    </recommendedName>
</protein>
<feature type="domain" description="Flagellar protein FlgJ N-terminal" evidence="1">
    <location>
        <begin position="47"/>
        <end position="94"/>
    </location>
</feature>
<dbReference type="Pfam" id="PF10135">
    <property type="entry name" value="Rod-binding"/>
    <property type="match status" value="1"/>
</dbReference>
<dbReference type="EMBL" id="BSDD01000003">
    <property type="protein sequence ID" value="GLH70031.1"/>
    <property type="molecule type" value="Genomic_DNA"/>
</dbReference>
<proteinExistence type="predicted"/>
<evidence type="ECO:0000313" key="3">
    <source>
        <dbReference type="Proteomes" id="UP001165089"/>
    </source>
</evidence>
<gene>
    <name evidence="2" type="ORF">GETHPA_15640</name>
</gene>
<reference evidence="2 3" key="1">
    <citation type="journal article" date="2023" name="Antonie Van Leeuwenhoek">
        <title>Mesoterricola silvestris gen. nov., sp. nov., Mesoterricola sediminis sp. nov., Geothrix oryzae sp. nov., Geothrix edaphica sp. nov., Geothrix rubra sp. nov., and Geothrix limicola sp. nov., six novel members of Acidobacteriota isolated from soils.</title>
        <authorList>
            <person name="Itoh H."/>
            <person name="Sugisawa Y."/>
            <person name="Mise K."/>
            <person name="Xu Z."/>
            <person name="Kuniyasu M."/>
            <person name="Ushijima N."/>
            <person name="Kawano K."/>
            <person name="Kobayashi E."/>
            <person name="Shiratori Y."/>
            <person name="Masuda Y."/>
            <person name="Senoo K."/>
        </authorList>
    </citation>
    <scope>NUCLEOTIDE SEQUENCE [LARGE SCALE GENOMIC DNA]</scope>
    <source>
        <strain evidence="2 3">Red803</strain>
    </source>
</reference>
<comment type="caution">
    <text evidence="2">The sequence shown here is derived from an EMBL/GenBank/DDBJ whole genome shotgun (WGS) entry which is preliminary data.</text>
</comment>
<name>A0ABQ5Q6T5_9BACT</name>
<evidence type="ECO:0000313" key="2">
    <source>
        <dbReference type="EMBL" id="GLH70031.1"/>
    </source>
</evidence>
<organism evidence="2 3">
    <name type="scientific">Geothrix rubra</name>
    <dbReference type="NCBI Taxonomy" id="2927977"/>
    <lineage>
        <taxon>Bacteria</taxon>
        <taxon>Pseudomonadati</taxon>
        <taxon>Acidobacteriota</taxon>
        <taxon>Holophagae</taxon>
        <taxon>Holophagales</taxon>
        <taxon>Holophagaceae</taxon>
        <taxon>Geothrix</taxon>
    </lineage>
</organism>
<accession>A0ABQ5Q6T5</accession>
<keyword evidence="3" id="KW-1185">Reference proteome</keyword>
<evidence type="ECO:0000259" key="1">
    <source>
        <dbReference type="Pfam" id="PF10135"/>
    </source>
</evidence>